<keyword evidence="1" id="KW-1133">Transmembrane helix</keyword>
<proteinExistence type="predicted"/>
<accession>A0A6C0BWW1</accession>
<dbReference type="AlphaFoldDB" id="A0A6C0BWW1"/>
<evidence type="ECO:0008006" key="3">
    <source>
        <dbReference type="Google" id="ProtNLM"/>
    </source>
</evidence>
<feature type="transmembrane region" description="Helical" evidence="1">
    <location>
        <begin position="175"/>
        <end position="194"/>
    </location>
</feature>
<dbReference type="EMBL" id="MN739278">
    <property type="protein sequence ID" value="QHS96706.1"/>
    <property type="molecule type" value="Genomic_DNA"/>
</dbReference>
<dbReference type="InterPro" id="IPR045034">
    <property type="entry name" value="O-acyltransferase_WSD1-like"/>
</dbReference>
<evidence type="ECO:0000256" key="1">
    <source>
        <dbReference type="SAM" id="Phobius"/>
    </source>
</evidence>
<reference evidence="2" key="1">
    <citation type="journal article" date="2020" name="Nature">
        <title>Giant virus diversity and host interactions through global metagenomics.</title>
        <authorList>
            <person name="Schulz F."/>
            <person name="Roux S."/>
            <person name="Paez-Espino D."/>
            <person name="Jungbluth S."/>
            <person name="Walsh D.A."/>
            <person name="Denef V.J."/>
            <person name="McMahon K.D."/>
            <person name="Konstantinidis K.T."/>
            <person name="Eloe-Fadrosh E.A."/>
            <person name="Kyrpides N.C."/>
            <person name="Woyke T."/>
        </authorList>
    </citation>
    <scope>NUCLEOTIDE SEQUENCE</scope>
    <source>
        <strain evidence="2">GVMAG-M-3300020166-5</strain>
    </source>
</reference>
<name>A0A6C0BWW1_9ZZZZ</name>
<keyword evidence="1" id="KW-0812">Transmembrane</keyword>
<dbReference type="PANTHER" id="PTHR31650:SF1">
    <property type="entry name" value="WAX ESTER SYNTHASE_DIACYLGLYCEROL ACYLTRANSFERASE 4-RELATED"/>
    <property type="match status" value="1"/>
</dbReference>
<dbReference type="GO" id="GO:0019432">
    <property type="term" value="P:triglyceride biosynthetic process"/>
    <property type="evidence" value="ECO:0007669"/>
    <property type="project" value="TreeGrafter"/>
</dbReference>
<protein>
    <recommendedName>
        <fullName evidence="3">Diacylglycerol O-acyltransferase</fullName>
    </recommendedName>
</protein>
<evidence type="ECO:0000313" key="2">
    <source>
        <dbReference type="EMBL" id="QHS96706.1"/>
    </source>
</evidence>
<dbReference type="GO" id="GO:0005886">
    <property type="term" value="C:plasma membrane"/>
    <property type="evidence" value="ECO:0007669"/>
    <property type="project" value="TreeGrafter"/>
</dbReference>
<organism evidence="2">
    <name type="scientific">viral metagenome</name>
    <dbReference type="NCBI Taxonomy" id="1070528"/>
    <lineage>
        <taxon>unclassified sequences</taxon>
        <taxon>metagenomes</taxon>
        <taxon>organismal metagenomes</taxon>
    </lineage>
</organism>
<keyword evidence="1" id="KW-0472">Membrane</keyword>
<sequence>MAGLDKFFILDNQSPCYIISYTDVDIEIGEDQMRKCILDSYDKTPILQNILYIENDQVVSTKYNQFNVDEHYEMKYLNSEHFRSYIKKLANNNTNNCGKTILDWYFFCCVDKSAKKSRVYMKINHSKCDGTSLINMLRNSSLLKMNAPKINEAANICKELKQPPYNKTISFCDKIYYQIVGFVLLFILNIKVALKLVMCYFRNTLNNTLNNTSNNTSNNTLKNNDDSVSGNEKKRIRYIECNPLSLIKLKAVSKYKNITINDLLFSIMVRADNLYYKNKRDLVIVCPFSSNNLDKSQKSNNNFVPIAVTVSNHHDKETILKKVSTTLNSYKHSAFLFCLHKLISFLNSKFNINIFSLYSIGPSCVDYIFTNMVGPDISGSQLTDIHFFVTPRNNEIIYNTISAGNKLNIICSFIDETINKSLFEKCIYEAYKEMVLV</sequence>
<dbReference type="GO" id="GO:0008374">
    <property type="term" value="F:O-acyltransferase activity"/>
    <property type="evidence" value="ECO:0007669"/>
    <property type="project" value="InterPro"/>
</dbReference>
<dbReference type="PANTHER" id="PTHR31650">
    <property type="entry name" value="O-ACYLTRANSFERASE (WSD1-LIKE) FAMILY PROTEIN"/>
    <property type="match status" value="1"/>
</dbReference>